<dbReference type="GO" id="GO:0005737">
    <property type="term" value="C:cytoplasm"/>
    <property type="evidence" value="ECO:0007669"/>
    <property type="project" value="UniProtKB-SubCell"/>
</dbReference>
<comment type="subcellular location">
    <subcellularLocation>
        <location evidence="1">Cytoplasm</location>
    </subcellularLocation>
</comment>
<dbReference type="InterPro" id="IPR045055">
    <property type="entry name" value="DNA2/NAM7-like"/>
</dbReference>
<evidence type="ECO:0000256" key="7">
    <source>
        <dbReference type="ARBA" id="ARBA00022859"/>
    </source>
</evidence>
<dbReference type="InterPro" id="IPR041679">
    <property type="entry name" value="DNA2/NAM7-like_C"/>
</dbReference>
<protein>
    <recommendedName>
        <fullName evidence="8">RZ-type domain-containing protein</fullName>
    </recommendedName>
</protein>
<proteinExistence type="predicted"/>
<dbReference type="InterPro" id="IPR046439">
    <property type="entry name" value="ZF_RZ_dom"/>
</dbReference>
<dbReference type="CDD" id="cd18808">
    <property type="entry name" value="SF1_C_Upf1"/>
    <property type="match status" value="1"/>
</dbReference>
<dbReference type="EMBL" id="DYDO01000003">
    <property type="protein sequence ID" value="DBA27792.1"/>
    <property type="molecule type" value="Genomic_DNA"/>
</dbReference>
<comment type="caution">
    <text evidence="9">The sequence shown here is derived from an EMBL/GenBank/DDBJ whole genome shotgun (WGS) entry which is preliminary data.</text>
</comment>
<evidence type="ECO:0000256" key="2">
    <source>
        <dbReference type="ARBA" id="ARBA00022490"/>
    </source>
</evidence>
<evidence type="ECO:0000313" key="10">
    <source>
        <dbReference type="Proteomes" id="UP001181693"/>
    </source>
</evidence>
<dbReference type="CDD" id="cd17936">
    <property type="entry name" value="EEXXEc_NFX1"/>
    <property type="match status" value="1"/>
</dbReference>
<dbReference type="PROSITE" id="PS51981">
    <property type="entry name" value="ZF_RZ"/>
    <property type="match status" value="1"/>
</dbReference>
<dbReference type="InterPro" id="IPR041677">
    <property type="entry name" value="DNA2/NAM7_AAA_11"/>
</dbReference>
<dbReference type="InterPro" id="IPR047187">
    <property type="entry name" value="SF1_C_Upf1"/>
</dbReference>
<evidence type="ECO:0000259" key="8">
    <source>
        <dbReference type="PROSITE" id="PS51981"/>
    </source>
</evidence>
<dbReference type="InterPro" id="IPR000967">
    <property type="entry name" value="Znf_NFX1"/>
</dbReference>
<dbReference type="FunFam" id="3.40.50.300:FF:000742">
    <property type="entry name" value="NFX1-type zinc finger-containing protein 1"/>
    <property type="match status" value="1"/>
</dbReference>
<dbReference type="Pfam" id="PF20173">
    <property type="entry name" value="ZnF_RZ-type"/>
    <property type="match status" value="1"/>
</dbReference>
<dbReference type="Pfam" id="PF13086">
    <property type="entry name" value="AAA_11"/>
    <property type="match status" value="2"/>
</dbReference>
<accession>A0AAV3AMF8</accession>
<dbReference type="Pfam" id="PF25396">
    <property type="entry name" value="ZNFX1"/>
    <property type="match status" value="1"/>
</dbReference>
<keyword evidence="4" id="KW-0677">Repeat</keyword>
<evidence type="ECO:0000313" key="9">
    <source>
        <dbReference type="EMBL" id="DBA27792.1"/>
    </source>
</evidence>
<evidence type="ECO:0000256" key="6">
    <source>
        <dbReference type="ARBA" id="ARBA00022833"/>
    </source>
</evidence>
<evidence type="ECO:0000256" key="3">
    <source>
        <dbReference type="ARBA" id="ARBA00022723"/>
    </source>
</evidence>
<dbReference type="Gene3D" id="3.40.50.300">
    <property type="entry name" value="P-loop containing nucleotide triphosphate hydrolases"/>
    <property type="match status" value="3"/>
</dbReference>
<sequence>MLSSNEMRPDLVELLCKALCRACSARLERQSIQHLLGLVKSSEFIRMCLPHYIVGMMTEPMPERRQRYPDNIRNIINLLQEIISIFPASSIREISVLVTLLPNSINILRASGIEVGADIDQNLERVSHFIEHLQDRRREGTLRVDTHMVIGQNAPDEDFRTLSVYPSFDEIHHGAKPFLRPNTVHNKFESTDIYLDTHFRLLREDFVRPLRKGIQEILNQHDDQGIHKVKFDDIRIYFDTRIITPMCTSSGIVYKVKFDVTPLKRIRWQNSKRLIFGSLVCLSKDNFESFLFATVSNRDVKELEKGEVQLQFCEQSREHLATTNPNDSFMMVETTAYFEAYRHVLEGLKEMNEQDLPFQKYIVSCEKEVAAPRYLNGGVQYDLSCMLNNEKSTIPVSRQKINILNFLQWPSKETLGFDESQIDAVRLALTKELAIIQGPPGTGKTYVGLKIAKALLTNIDVWSMQRFRCPVLVVCYTNHALDQFLEGIHKFLARGIVRVGGRSSSEVLKQFNLKELRRNPGRDSSMNIRRAYGEILRDMNIAEQKIHEGAQLLQCSSSGVIHEKFLEKFIEKHHWHYLHRVKNDEDFFTPVKQMSIIVEWLGLGSSPFVHTDPAGAGDQDFEELDEEEPEEEDLIQIQEEADIIQGERVLDDEDEDEAARWRKKKVNIEYNEIADLLLAMSLDVKDSQEPQEDWDGWQMTKDQKKKRKARMKKELGKTEAMKKNEVDKIVDLWSLDLNKRWNLYRYWIQLYQRNIREKILSHEQNYQALADRLTELRQSQDLQILQQAKVIGMTTTGAAKYRRILQEVQPRIIIVEEAAEVLEAHTITTLGSACQHLILIGDHQQLRPSANVYDLAKNFNLEVSLFERLIESQLPYVRLNYQHRMRPEIAQLLTPHIYKELENHPSVLDYENIKGVSSNLFFVKHSYLEKEIKDGKSHENIHEAEFVVELCKYLLHQEYKPSQITILTTYTGQLFCLRKLMPAKVFSGVKIHVVDKYQGEENDIILLSLVRSNKAGKVGFLKIANRICVALSRAKKGLYCIGNMDMLSSVPLWSHILGTLKQRGQVGNHLMLCCQNHPDTRTLVNCAKDFKSVPEGGCNKKCEFRLDCGHVCTRVCHPYDQAHKEYQCNKECQKVLCKDGHRCTLKCCEPCGECKVLVEKAIPGCGHLQMVPCSIPEFLFNCTLPCEKTLKCGHQCPKRCGDQCEVRCPEKINTKLKCGHMQQIQCWKNRDLELGMPVKCGHPCNATLSCGHQCSGTCDSCYQGRFHMGCKHPCKAVLVCSHECREPCTRECPPCSRPCQNRCIHSQCKKQCGENCVACREPCNWMCQHYKCTRLCSEPCDRPPCNVPCKKHLTCGHPCIGLCGEPCPKKCRICHKDEVTEIFFGFEDDEDSYFVELEDCGHILESSGMDTYMEGQNDNLEGSAIKLKECPKCKTPIRRNLRYGTVINKTLSEIEKVKEQITGPESQRKETSIRLKEELLAMIQAKRTFPDEFKELAEKIDNPDTKLRNLLNLENMMRFYERLAKLFNNICKVDEKERQELKNRIQQIKKWLEKPCLFFSDQMLSDLQNEVSRITYLLQLLARCKEVRITPEIQKEITFLRNILESNKEFTKENETLVKTKLKELDKIGLPRSGLGITDDERVMIVNAMKLMKGHWFKCPNSHIYCITECGGAMEQSPCPECKEQIGGTNHALLSTNRLAPEMDGAEHAAWSDAANYMLNVENFH</sequence>
<dbReference type="FunFam" id="3.40.50.300:FF:001140">
    <property type="entry name" value="Zinc finger NFX1-type containing 1"/>
    <property type="match status" value="1"/>
</dbReference>
<gene>
    <name evidence="9" type="ORF">GDO54_008251</name>
</gene>
<dbReference type="InterPro" id="IPR027417">
    <property type="entry name" value="P-loop_NTPase"/>
</dbReference>
<evidence type="ECO:0000256" key="5">
    <source>
        <dbReference type="ARBA" id="ARBA00022771"/>
    </source>
</evidence>
<evidence type="ECO:0000256" key="4">
    <source>
        <dbReference type="ARBA" id="ARBA00022737"/>
    </source>
</evidence>
<reference evidence="9" key="1">
    <citation type="thesis" date="2020" institute="ProQuest LLC" country="789 East Eisenhower Parkway, Ann Arbor, MI, USA">
        <title>Comparative Genomics and Chromosome Evolution.</title>
        <authorList>
            <person name="Mudd A.B."/>
        </authorList>
    </citation>
    <scope>NUCLEOTIDE SEQUENCE</scope>
    <source>
        <strain evidence="9">1538</strain>
        <tissue evidence="9">Blood</tissue>
    </source>
</reference>
<organism evidence="9 10">
    <name type="scientific">Pyxicephalus adspersus</name>
    <name type="common">African bullfrog</name>
    <dbReference type="NCBI Taxonomy" id="30357"/>
    <lineage>
        <taxon>Eukaryota</taxon>
        <taxon>Metazoa</taxon>
        <taxon>Chordata</taxon>
        <taxon>Craniata</taxon>
        <taxon>Vertebrata</taxon>
        <taxon>Euteleostomi</taxon>
        <taxon>Amphibia</taxon>
        <taxon>Batrachia</taxon>
        <taxon>Anura</taxon>
        <taxon>Neobatrachia</taxon>
        <taxon>Ranoidea</taxon>
        <taxon>Pyxicephalidae</taxon>
        <taxon>Pyxicephalinae</taxon>
        <taxon>Pyxicephalus</taxon>
    </lineage>
</organism>
<dbReference type="GO" id="GO:0008270">
    <property type="term" value="F:zinc ion binding"/>
    <property type="evidence" value="ECO:0007669"/>
    <property type="project" value="UniProtKB-KW"/>
</dbReference>
<dbReference type="Pfam" id="PF13087">
    <property type="entry name" value="AAA_12"/>
    <property type="match status" value="1"/>
</dbReference>
<dbReference type="GO" id="GO:0031048">
    <property type="term" value="P:regulatory ncRNA-mediated heterochromatin formation"/>
    <property type="evidence" value="ECO:0007669"/>
    <property type="project" value="TreeGrafter"/>
</dbReference>
<dbReference type="Proteomes" id="UP001181693">
    <property type="component" value="Unassembled WGS sequence"/>
</dbReference>
<keyword evidence="6" id="KW-0862">Zinc</keyword>
<dbReference type="InterPro" id="IPR057373">
    <property type="entry name" value="ZNFX1"/>
</dbReference>
<keyword evidence="2" id="KW-0963">Cytoplasm</keyword>
<dbReference type="PANTHER" id="PTHR10887">
    <property type="entry name" value="DNA2/NAM7 HELICASE FAMILY"/>
    <property type="match status" value="1"/>
</dbReference>
<dbReference type="GO" id="GO:0031380">
    <property type="term" value="C:nuclear RNA-directed RNA polymerase complex"/>
    <property type="evidence" value="ECO:0007669"/>
    <property type="project" value="TreeGrafter"/>
</dbReference>
<dbReference type="SUPFAM" id="SSF52540">
    <property type="entry name" value="P-loop containing nucleoside triphosphate hydrolases"/>
    <property type="match status" value="1"/>
</dbReference>
<dbReference type="SMART" id="SM00438">
    <property type="entry name" value="ZnF_NFX"/>
    <property type="match status" value="6"/>
</dbReference>
<keyword evidence="10" id="KW-1185">Reference proteome</keyword>
<keyword evidence="5" id="KW-0863">Zinc-finger</keyword>
<evidence type="ECO:0000256" key="1">
    <source>
        <dbReference type="ARBA" id="ARBA00004496"/>
    </source>
</evidence>
<keyword evidence="7" id="KW-0391">Immunity</keyword>
<keyword evidence="3" id="KW-0479">Metal-binding</keyword>
<dbReference type="GO" id="GO:0002376">
    <property type="term" value="P:immune system process"/>
    <property type="evidence" value="ECO:0007669"/>
    <property type="project" value="UniProtKB-KW"/>
</dbReference>
<name>A0AAV3AMF8_PYXAD</name>
<feature type="domain" description="RZ-type" evidence="8">
    <location>
        <begin position="1637"/>
        <end position="1706"/>
    </location>
</feature>
<dbReference type="PANTHER" id="PTHR10887:SF341">
    <property type="entry name" value="NFX1-TYPE ZINC FINGER-CONTAINING PROTEIN 1"/>
    <property type="match status" value="1"/>
</dbReference>
<dbReference type="GO" id="GO:0004386">
    <property type="term" value="F:helicase activity"/>
    <property type="evidence" value="ECO:0007669"/>
    <property type="project" value="InterPro"/>
</dbReference>